<dbReference type="AlphaFoldDB" id="A0A9N9P198"/>
<evidence type="ECO:0000313" key="2">
    <source>
        <dbReference type="Proteomes" id="UP000789759"/>
    </source>
</evidence>
<dbReference type="Proteomes" id="UP000789759">
    <property type="component" value="Unassembled WGS sequence"/>
</dbReference>
<protein>
    <submittedName>
        <fullName evidence="1">14168_t:CDS:1</fullName>
    </submittedName>
</protein>
<sequence length="74" mass="8026">MVDFNTSRVFTNPLACKATSTLRQKQFISGPHCFFARASIIPDSLCLFSNDDTDINGDSDNAHDEAGDKAGDDV</sequence>
<reference evidence="1" key="1">
    <citation type="submission" date="2021-06" db="EMBL/GenBank/DDBJ databases">
        <authorList>
            <person name="Kallberg Y."/>
            <person name="Tangrot J."/>
            <person name="Rosling A."/>
        </authorList>
    </citation>
    <scope>NUCLEOTIDE SEQUENCE</scope>
    <source>
        <strain evidence="1">FL966</strain>
    </source>
</reference>
<name>A0A9N9P198_9GLOM</name>
<organism evidence="1 2">
    <name type="scientific">Cetraspora pellucida</name>
    <dbReference type="NCBI Taxonomy" id="1433469"/>
    <lineage>
        <taxon>Eukaryota</taxon>
        <taxon>Fungi</taxon>
        <taxon>Fungi incertae sedis</taxon>
        <taxon>Mucoromycota</taxon>
        <taxon>Glomeromycotina</taxon>
        <taxon>Glomeromycetes</taxon>
        <taxon>Diversisporales</taxon>
        <taxon>Gigasporaceae</taxon>
        <taxon>Cetraspora</taxon>
    </lineage>
</organism>
<comment type="caution">
    <text evidence="1">The sequence shown here is derived from an EMBL/GenBank/DDBJ whole genome shotgun (WGS) entry which is preliminary data.</text>
</comment>
<accession>A0A9N9P198</accession>
<evidence type="ECO:0000313" key="1">
    <source>
        <dbReference type="EMBL" id="CAG8780499.1"/>
    </source>
</evidence>
<feature type="non-terminal residue" evidence="1">
    <location>
        <position position="74"/>
    </location>
</feature>
<dbReference type="EMBL" id="CAJVQA010023947">
    <property type="protein sequence ID" value="CAG8780499.1"/>
    <property type="molecule type" value="Genomic_DNA"/>
</dbReference>
<gene>
    <name evidence="1" type="ORF">CPELLU_LOCUS16362</name>
</gene>
<keyword evidence="2" id="KW-1185">Reference proteome</keyword>
<proteinExistence type="predicted"/>